<dbReference type="OrthoDB" id="7695265at2759"/>
<sequence>MLGRNVNALAFAFADDLVLVGSTRNGAQRSLEGVMAALLGFGLELAPAKYAAFSFVPSGKTKKIKIISDPQFTAGDRMIPQLSAIHTMWYLRVRFGDSGPVIQGVEILPLLDKITRASLKPQQRLKIFRTYLIPRFTHSLVLGRTSYGLLRKLDKQMRAAVRR</sequence>
<dbReference type="STRING" id="67767.A0A0J7KDN9"/>
<accession>A0A0J7KDN9</accession>
<keyword evidence="1" id="KW-0808">Transferase</keyword>
<reference evidence="1 2" key="1">
    <citation type="submission" date="2015-04" db="EMBL/GenBank/DDBJ databases">
        <title>Lasius niger genome sequencing.</title>
        <authorList>
            <person name="Konorov E.A."/>
            <person name="Nikitin M.A."/>
            <person name="Kirill M.V."/>
            <person name="Chang P."/>
        </authorList>
    </citation>
    <scope>NUCLEOTIDE SEQUENCE [LARGE SCALE GENOMIC DNA]</scope>
    <source>
        <tissue evidence="1">Whole</tissue>
    </source>
</reference>
<evidence type="ECO:0000313" key="1">
    <source>
        <dbReference type="EMBL" id="KMQ88316.1"/>
    </source>
</evidence>
<name>A0A0J7KDN9_LASNI</name>
<dbReference type="GO" id="GO:0003964">
    <property type="term" value="F:RNA-directed DNA polymerase activity"/>
    <property type="evidence" value="ECO:0007669"/>
    <property type="project" value="UniProtKB-KW"/>
</dbReference>
<keyword evidence="1" id="KW-0695">RNA-directed DNA polymerase</keyword>
<proteinExistence type="predicted"/>
<protein>
    <submittedName>
        <fullName evidence="1">Reverse transcriptase</fullName>
    </submittedName>
</protein>
<dbReference type="EMBL" id="LBMM01009192">
    <property type="protein sequence ID" value="KMQ88316.1"/>
    <property type="molecule type" value="Genomic_DNA"/>
</dbReference>
<keyword evidence="2" id="KW-1185">Reference proteome</keyword>
<gene>
    <name evidence="1" type="ORF">RF55_12222</name>
</gene>
<keyword evidence="1" id="KW-0548">Nucleotidyltransferase</keyword>
<organism evidence="1 2">
    <name type="scientific">Lasius niger</name>
    <name type="common">Black garden ant</name>
    <dbReference type="NCBI Taxonomy" id="67767"/>
    <lineage>
        <taxon>Eukaryota</taxon>
        <taxon>Metazoa</taxon>
        <taxon>Ecdysozoa</taxon>
        <taxon>Arthropoda</taxon>
        <taxon>Hexapoda</taxon>
        <taxon>Insecta</taxon>
        <taxon>Pterygota</taxon>
        <taxon>Neoptera</taxon>
        <taxon>Endopterygota</taxon>
        <taxon>Hymenoptera</taxon>
        <taxon>Apocrita</taxon>
        <taxon>Aculeata</taxon>
        <taxon>Formicoidea</taxon>
        <taxon>Formicidae</taxon>
        <taxon>Formicinae</taxon>
        <taxon>Lasius</taxon>
        <taxon>Lasius</taxon>
    </lineage>
</organism>
<evidence type="ECO:0000313" key="2">
    <source>
        <dbReference type="Proteomes" id="UP000036403"/>
    </source>
</evidence>
<dbReference type="Proteomes" id="UP000036403">
    <property type="component" value="Unassembled WGS sequence"/>
</dbReference>
<dbReference type="AlphaFoldDB" id="A0A0J7KDN9"/>
<comment type="caution">
    <text evidence="1">The sequence shown here is derived from an EMBL/GenBank/DDBJ whole genome shotgun (WGS) entry which is preliminary data.</text>
</comment>
<dbReference type="PaxDb" id="67767-A0A0J7KDN9"/>